<sequence>MLVWVSFFFGGASTPLGDRSDLMVFSSTPFCDHSTSLGDLFIAHRAESRWHQHSPPLLCVAATSDLVIVLLGFARIPLGFARRPFYCPPSGVEVKVRGALFFTGADSWASWCLAPPKKSTEWHLSSQNTPLFRPSFGVNEGRSALFACWHQLNRWKMYAICRKKRAKWAKNAPIISF</sequence>
<dbReference type="AlphaFoldDB" id="A0A4R2EK32"/>
<protein>
    <submittedName>
        <fullName evidence="1">Uncharacterized protein</fullName>
    </submittedName>
</protein>
<reference evidence="1 2" key="1">
    <citation type="submission" date="2019-03" db="EMBL/GenBank/DDBJ databases">
        <title>Genomic Encyclopedia of Archaeal and Bacterial Type Strains, Phase II (KMG-II): from individual species to whole genera.</title>
        <authorList>
            <person name="Goeker M."/>
        </authorList>
    </citation>
    <scope>NUCLEOTIDE SEQUENCE [LARGE SCALE GENOMIC DNA]</scope>
    <source>
        <strain evidence="1 2">RL-C</strain>
    </source>
</reference>
<gene>
    <name evidence="1" type="ORF">CLV25_106119</name>
</gene>
<dbReference type="EMBL" id="SLWB01000006">
    <property type="protein sequence ID" value="TCN68537.1"/>
    <property type="molecule type" value="Genomic_DNA"/>
</dbReference>
<evidence type="ECO:0000313" key="2">
    <source>
        <dbReference type="Proteomes" id="UP000294830"/>
    </source>
</evidence>
<name>A0A4R2EK32_9BACT</name>
<evidence type="ECO:0000313" key="1">
    <source>
        <dbReference type="EMBL" id="TCN68537.1"/>
    </source>
</evidence>
<organism evidence="1 2">
    <name type="scientific">Acetobacteroides hydrogenigenes</name>
    <dbReference type="NCBI Taxonomy" id="979970"/>
    <lineage>
        <taxon>Bacteria</taxon>
        <taxon>Pseudomonadati</taxon>
        <taxon>Bacteroidota</taxon>
        <taxon>Bacteroidia</taxon>
        <taxon>Bacteroidales</taxon>
        <taxon>Rikenellaceae</taxon>
        <taxon>Acetobacteroides</taxon>
    </lineage>
</organism>
<accession>A0A4R2EK32</accession>
<keyword evidence="2" id="KW-1185">Reference proteome</keyword>
<comment type="caution">
    <text evidence="1">The sequence shown here is derived from an EMBL/GenBank/DDBJ whole genome shotgun (WGS) entry which is preliminary data.</text>
</comment>
<dbReference type="Proteomes" id="UP000294830">
    <property type="component" value="Unassembled WGS sequence"/>
</dbReference>
<proteinExistence type="predicted"/>